<dbReference type="Proteomes" id="UP001230978">
    <property type="component" value="Chromosome"/>
</dbReference>
<protein>
    <submittedName>
        <fullName evidence="2">Uncharacterized protein</fullName>
    </submittedName>
</protein>
<feature type="chain" id="PRO_5046448285" evidence="1">
    <location>
        <begin position="19"/>
        <end position="62"/>
    </location>
</feature>
<reference evidence="2 3" key="1">
    <citation type="submission" date="2023-04" db="EMBL/GenBank/DDBJ databases">
        <title>YMD61, complete Genome.</title>
        <authorList>
            <person name="Zhang J."/>
        </authorList>
    </citation>
    <scope>NUCLEOTIDE SEQUENCE [LARGE SCALE GENOMIC DNA]</scope>
    <source>
        <strain evidence="2 3">YMD61</strain>
    </source>
</reference>
<gene>
    <name evidence="2" type="ORF">QF092_14580</name>
</gene>
<proteinExistence type="predicted"/>
<keyword evidence="3" id="KW-1185">Reference proteome</keyword>
<organism evidence="2 3">
    <name type="scientific">Fuscovulum ytuae</name>
    <dbReference type="NCBI Taxonomy" id="3042299"/>
    <lineage>
        <taxon>Bacteria</taxon>
        <taxon>Pseudomonadati</taxon>
        <taxon>Pseudomonadota</taxon>
        <taxon>Alphaproteobacteria</taxon>
        <taxon>Rhodobacterales</taxon>
        <taxon>Paracoccaceae</taxon>
        <taxon>Fuscovulum</taxon>
    </lineage>
</organism>
<sequence length="62" mass="6531">MITRQVLAAGLMPLLALAACAEARVPNLTVPLGDRSTFGTDLRAEDPVLGITVIDPFDRLPG</sequence>
<feature type="signal peptide" evidence="1">
    <location>
        <begin position="1"/>
        <end position="18"/>
    </location>
</feature>
<accession>A0ABY8Q3P7</accession>
<name>A0ABY8Q3P7_9RHOB</name>
<keyword evidence="1" id="KW-0732">Signal</keyword>
<evidence type="ECO:0000313" key="2">
    <source>
        <dbReference type="EMBL" id="WGV15478.1"/>
    </source>
</evidence>
<dbReference type="EMBL" id="CP124535">
    <property type="protein sequence ID" value="WGV15478.1"/>
    <property type="molecule type" value="Genomic_DNA"/>
</dbReference>
<evidence type="ECO:0000256" key="1">
    <source>
        <dbReference type="SAM" id="SignalP"/>
    </source>
</evidence>
<dbReference type="PROSITE" id="PS51257">
    <property type="entry name" value="PROKAR_LIPOPROTEIN"/>
    <property type="match status" value="1"/>
</dbReference>
<dbReference type="RefSeq" id="WP_281464891.1">
    <property type="nucleotide sequence ID" value="NZ_CP124535.1"/>
</dbReference>
<evidence type="ECO:0000313" key="3">
    <source>
        <dbReference type="Proteomes" id="UP001230978"/>
    </source>
</evidence>